<dbReference type="SUPFAM" id="SSF46955">
    <property type="entry name" value="Putative DNA-binding domain"/>
    <property type="match status" value="1"/>
</dbReference>
<dbReference type="SMART" id="SM00422">
    <property type="entry name" value="HTH_MERR"/>
    <property type="match status" value="1"/>
</dbReference>
<dbReference type="PANTHER" id="PTHR30204:SF69">
    <property type="entry name" value="MERR-FAMILY TRANSCRIPTIONAL REGULATOR"/>
    <property type="match status" value="1"/>
</dbReference>
<proteinExistence type="predicted"/>
<evidence type="ECO:0000313" key="13">
    <source>
        <dbReference type="Proteomes" id="UP001190002"/>
    </source>
</evidence>
<dbReference type="EMBL" id="CATVXE010000031">
    <property type="protein sequence ID" value="CAJ0697011.1"/>
    <property type="molecule type" value="Genomic_DNA"/>
</dbReference>
<evidence type="ECO:0000256" key="5">
    <source>
        <dbReference type="ARBA" id="ARBA00022914"/>
    </source>
</evidence>
<dbReference type="Pfam" id="PF09278">
    <property type="entry name" value="MerR-DNA-bind"/>
    <property type="match status" value="1"/>
</dbReference>
<keyword evidence="6" id="KW-0805">Transcription regulation</keyword>
<evidence type="ECO:0000256" key="10">
    <source>
        <dbReference type="ARBA" id="ARBA00024874"/>
    </source>
</evidence>
<sequence length="132" mass="14374">MATDLTIGRLAEAAGVNVETIRYYQRRGLLDEPSKPLGGHRRYASEQIRRVRFVKRAQALGFTLDEVGTLLLLDAASACGETHALAARKLDLIDRKMADLAAMRQVLTGLVRQCEAGDGHATCPIIDALAQD</sequence>
<evidence type="ECO:0000256" key="3">
    <source>
        <dbReference type="ARBA" id="ARBA00022491"/>
    </source>
</evidence>
<dbReference type="Pfam" id="PF00376">
    <property type="entry name" value="MerR"/>
    <property type="match status" value="1"/>
</dbReference>
<dbReference type="Proteomes" id="UP001190002">
    <property type="component" value="Unassembled WGS sequence"/>
</dbReference>
<dbReference type="PROSITE" id="PS00552">
    <property type="entry name" value="HTH_MERR_1"/>
    <property type="match status" value="1"/>
</dbReference>
<dbReference type="NCBIfam" id="TIGR02051">
    <property type="entry name" value="MerR"/>
    <property type="match status" value="1"/>
</dbReference>
<keyword evidence="8" id="KW-0010">Activator</keyword>
<dbReference type="InterPro" id="IPR000551">
    <property type="entry name" value="MerR-type_HTH_dom"/>
</dbReference>
<keyword evidence="9" id="KW-0804">Transcription</keyword>
<dbReference type="AlphaFoldDB" id="A0AAD2EPM2"/>
<protein>
    <recommendedName>
        <fullName evidence="1">Mercuric resistance operon regulatory protein</fullName>
    </recommendedName>
</protein>
<evidence type="ECO:0000256" key="2">
    <source>
        <dbReference type="ARBA" id="ARBA00022466"/>
    </source>
</evidence>
<keyword evidence="2" id="KW-0475">Mercuric resistance</keyword>
<evidence type="ECO:0000256" key="7">
    <source>
        <dbReference type="ARBA" id="ARBA00023125"/>
    </source>
</evidence>
<reference evidence="12" key="1">
    <citation type="submission" date="2023-07" db="EMBL/GenBank/DDBJ databases">
        <authorList>
            <person name="Peeters C."/>
        </authorList>
    </citation>
    <scope>NUCLEOTIDE SEQUENCE</scope>
    <source>
        <strain evidence="12">R-77591</strain>
    </source>
</reference>
<dbReference type="InterPro" id="IPR015358">
    <property type="entry name" value="Tscrpt_reg_MerR_DNA-bd"/>
</dbReference>
<dbReference type="PRINTS" id="PR00040">
    <property type="entry name" value="HTHMERR"/>
</dbReference>
<comment type="caution">
    <text evidence="12">The sequence shown here is derived from an EMBL/GenBank/DDBJ whole genome shotgun (WGS) entry which is preliminary data.</text>
</comment>
<dbReference type="CDD" id="cd04783">
    <property type="entry name" value="HTH_MerR1"/>
    <property type="match status" value="1"/>
</dbReference>
<gene>
    <name evidence="12" type="ORF">R77591_04705</name>
</gene>
<feature type="domain" description="HTH merR-type" evidence="11">
    <location>
        <begin position="4"/>
        <end position="73"/>
    </location>
</feature>
<dbReference type="InterPro" id="IPR011794">
    <property type="entry name" value="MerR"/>
</dbReference>
<keyword evidence="4" id="KW-0479">Metal-binding</keyword>
<evidence type="ECO:0000259" key="11">
    <source>
        <dbReference type="PROSITE" id="PS50937"/>
    </source>
</evidence>
<evidence type="ECO:0000256" key="8">
    <source>
        <dbReference type="ARBA" id="ARBA00023159"/>
    </source>
</evidence>
<evidence type="ECO:0000313" key="12">
    <source>
        <dbReference type="EMBL" id="CAJ0697011.1"/>
    </source>
</evidence>
<dbReference type="GO" id="GO:0003700">
    <property type="term" value="F:DNA-binding transcription factor activity"/>
    <property type="evidence" value="ECO:0007669"/>
    <property type="project" value="InterPro"/>
</dbReference>
<dbReference type="GO" id="GO:0045340">
    <property type="term" value="F:mercury ion binding"/>
    <property type="evidence" value="ECO:0007669"/>
    <property type="project" value="InterPro"/>
</dbReference>
<organism evidence="12 13">
    <name type="scientific">Ralstonia mannitolilytica</name>
    <dbReference type="NCBI Taxonomy" id="105219"/>
    <lineage>
        <taxon>Bacteria</taxon>
        <taxon>Pseudomonadati</taxon>
        <taxon>Pseudomonadota</taxon>
        <taxon>Betaproteobacteria</taxon>
        <taxon>Burkholderiales</taxon>
        <taxon>Burkholderiaceae</taxon>
        <taxon>Ralstonia</taxon>
    </lineage>
</organism>
<name>A0AAD2EPM2_9RALS</name>
<comment type="function">
    <text evidence="10">Mediates the mercuric-dependent induction of mercury resistance operon. In the absence of mercury MerR represses transcription by binding tightly to the mer operator region; when mercury is present the dimeric complex binds a single ion and becomes a potent transcriptional activator, while remaining bound to the mer site.</text>
</comment>
<dbReference type="RefSeq" id="WP_021197807.1">
    <property type="nucleotide sequence ID" value="NZ_CATVXE010000031.1"/>
</dbReference>
<evidence type="ECO:0000256" key="1">
    <source>
        <dbReference type="ARBA" id="ARBA00017146"/>
    </source>
</evidence>
<dbReference type="PANTHER" id="PTHR30204">
    <property type="entry name" value="REDOX-CYCLING DRUG-SENSING TRANSCRIPTIONAL ACTIVATOR SOXR"/>
    <property type="match status" value="1"/>
</dbReference>
<evidence type="ECO:0000256" key="9">
    <source>
        <dbReference type="ARBA" id="ARBA00023163"/>
    </source>
</evidence>
<evidence type="ECO:0000256" key="4">
    <source>
        <dbReference type="ARBA" id="ARBA00022723"/>
    </source>
</evidence>
<keyword evidence="5" id="KW-0476">Mercury</keyword>
<keyword evidence="3" id="KW-0678">Repressor</keyword>
<dbReference type="Gene3D" id="1.10.1660.10">
    <property type="match status" value="1"/>
</dbReference>
<dbReference type="InterPro" id="IPR047057">
    <property type="entry name" value="MerR_fam"/>
</dbReference>
<keyword evidence="7" id="KW-0238">DNA-binding</keyword>
<dbReference type="PROSITE" id="PS50937">
    <property type="entry name" value="HTH_MERR_2"/>
    <property type="match status" value="1"/>
</dbReference>
<dbReference type="InterPro" id="IPR009061">
    <property type="entry name" value="DNA-bd_dom_put_sf"/>
</dbReference>
<dbReference type="GO" id="GO:0046689">
    <property type="term" value="P:response to mercury ion"/>
    <property type="evidence" value="ECO:0007669"/>
    <property type="project" value="UniProtKB-KW"/>
</dbReference>
<evidence type="ECO:0000256" key="6">
    <source>
        <dbReference type="ARBA" id="ARBA00023015"/>
    </source>
</evidence>
<dbReference type="GO" id="GO:0003677">
    <property type="term" value="F:DNA binding"/>
    <property type="evidence" value="ECO:0007669"/>
    <property type="project" value="UniProtKB-KW"/>
</dbReference>
<accession>A0AAD2EPM2</accession>